<evidence type="ECO:0000256" key="1">
    <source>
        <dbReference type="SAM" id="Phobius"/>
    </source>
</evidence>
<keyword evidence="1" id="KW-0812">Transmembrane</keyword>
<dbReference type="KEGG" id="agv:OJF2_39430"/>
<accession>A0A5B9W5Y9</accession>
<dbReference type="RefSeq" id="WP_148595204.1">
    <property type="nucleotide sequence ID" value="NZ_CP042997.1"/>
</dbReference>
<feature type="transmembrane region" description="Helical" evidence="1">
    <location>
        <begin position="80"/>
        <end position="105"/>
    </location>
</feature>
<dbReference type="EMBL" id="CP042997">
    <property type="protein sequence ID" value="QEH35391.1"/>
    <property type="molecule type" value="Genomic_DNA"/>
</dbReference>
<reference evidence="2 3" key="1">
    <citation type="submission" date="2019-08" db="EMBL/GenBank/DDBJ databases">
        <title>Deep-cultivation of Planctomycetes and their phenomic and genomic characterization uncovers novel biology.</title>
        <authorList>
            <person name="Wiegand S."/>
            <person name="Jogler M."/>
            <person name="Boedeker C."/>
            <person name="Pinto D."/>
            <person name="Vollmers J."/>
            <person name="Rivas-Marin E."/>
            <person name="Kohn T."/>
            <person name="Peeters S.H."/>
            <person name="Heuer A."/>
            <person name="Rast P."/>
            <person name="Oberbeckmann S."/>
            <person name="Bunk B."/>
            <person name="Jeske O."/>
            <person name="Meyerdierks A."/>
            <person name="Storesund J.E."/>
            <person name="Kallscheuer N."/>
            <person name="Luecker S."/>
            <person name="Lage O.M."/>
            <person name="Pohl T."/>
            <person name="Merkel B.J."/>
            <person name="Hornburger P."/>
            <person name="Mueller R.-W."/>
            <person name="Bruemmer F."/>
            <person name="Labrenz M."/>
            <person name="Spormann A.M."/>
            <person name="Op den Camp H."/>
            <person name="Overmann J."/>
            <person name="Amann R."/>
            <person name="Jetten M.S.M."/>
            <person name="Mascher T."/>
            <person name="Medema M.H."/>
            <person name="Devos D.P."/>
            <person name="Kaster A.-K."/>
            <person name="Ovreas L."/>
            <person name="Rohde M."/>
            <person name="Galperin M.Y."/>
            <person name="Jogler C."/>
        </authorList>
    </citation>
    <scope>NUCLEOTIDE SEQUENCE [LARGE SCALE GENOMIC DNA]</scope>
    <source>
        <strain evidence="2 3">OJF2</strain>
    </source>
</reference>
<keyword evidence="1" id="KW-0472">Membrane</keyword>
<gene>
    <name evidence="2" type="ORF">OJF2_39430</name>
</gene>
<keyword evidence="1" id="KW-1133">Transmembrane helix</keyword>
<evidence type="ECO:0000313" key="3">
    <source>
        <dbReference type="Proteomes" id="UP000324233"/>
    </source>
</evidence>
<feature type="transmembrane region" description="Helical" evidence="1">
    <location>
        <begin position="20"/>
        <end position="37"/>
    </location>
</feature>
<dbReference type="Proteomes" id="UP000324233">
    <property type="component" value="Chromosome"/>
</dbReference>
<name>A0A5B9W5Y9_9BACT</name>
<evidence type="ECO:0000313" key="2">
    <source>
        <dbReference type="EMBL" id="QEH35391.1"/>
    </source>
</evidence>
<proteinExistence type="predicted"/>
<organism evidence="2 3">
    <name type="scientific">Aquisphaera giovannonii</name>
    <dbReference type="NCBI Taxonomy" id="406548"/>
    <lineage>
        <taxon>Bacteria</taxon>
        <taxon>Pseudomonadati</taxon>
        <taxon>Planctomycetota</taxon>
        <taxon>Planctomycetia</taxon>
        <taxon>Isosphaerales</taxon>
        <taxon>Isosphaeraceae</taxon>
        <taxon>Aquisphaera</taxon>
    </lineage>
</organism>
<feature type="transmembrane region" description="Helical" evidence="1">
    <location>
        <begin position="49"/>
        <end position="68"/>
    </location>
</feature>
<sequence>MTHAETPDAASRPVRTPVQFRVWQLWLLALFVAVALVNIRDQRRGEPTLIALAAGGFALYGLMGWGAWRLLRRLRLRIGATAALVLYLVAMAMLFLAATIAYLLIEHAYLAGGVRLMGW</sequence>
<dbReference type="AlphaFoldDB" id="A0A5B9W5Y9"/>
<keyword evidence="3" id="KW-1185">Reference proteome</keyword>
<protein>
    <submittedName>
        <fullName evidence="2">Uncharacterized protein</fullName>
    </submittedName>
</protein>